<comment type="similarity">
    <text evidence="3">Belongs to the methyl-accepting chemotaxis (MCP) protein family.</text>
</comment>
<evidence type="ECO:0000256" key="7">
    <source>
        <dbReference type="SAM" id="Phobius"/>
    </source>
</evidence>
<evidence type="ECO:0000256" key="5">
    <source>
        <dbReference type="SAM" id="Coils"/>
    </source>
</evidence>
<dbReference type="PANTHER" id="PTHR43531:SF5">
    <property type="entry name" value="METHYL-ACCEPTING CHEMOTAXIS PROTEIN III"/>
    <property type="match status" value="1"/>
</dbReference>
<sequence length="673" mass="72679">MSVFGNYVRNLKISHKMYGGFGLVLLLVVLASAFSSVRFFMIQDLYVKSSIMNEMGNFIDLTRIARIKFTYTLNNDNLNNLNKYLEQARQLNEKANALRWDATYQSDFSNVAQDFTEYAKNIDRVKNSVDGMNDVTKEIAALDQKEALSDVLYASSNDINLLRQYHQTTVFYAQLVDNVHLLQKEGSDAAFKSMQGVYDQAKKSFDSLNGLLPAEAKNSVGELGSRIERYNQSGVKYNDKVNQLRTTDSALRATGDKLISDIDGILKKIGARNNDIINNSVFQTIISGIAAAVLGLFIAWSVTRQITRPVIANLKLAERIAGGDLSASVVVERHDELGQLTLAMMSMTEKLRQLIADIRHSVYSVAKASSDIAAGNNDLSSRTEQQSSAIVETAASMEQLTATVKNNADNARHASQISEQASGNANRGGEIIHKVIQTMDDISGSSKKISDITTVINSIAFQTNILALNAAVEAARAGEQGRGFAVVAGEVRNLAQRSSQAAKEIEGLISESVTRVNTGTVLVSDAGSAMDDIMASVKRVHDIMGEIASASDEQSRGIAQIGAAVSEMDTTIQQNASMVHESSAASNSLEDEAAQLSRLVSVFRLSSQDEPAQPGHAPALAARSRMAASNAGMTDSHVRATDSHARATDNGTRTAALPAGRSGRSSADNWTTF</sequence>
<dbReference type="InterPro" id="IPR000727">
    <property type="entry name" value="T_SNARE_dom"/>
</dbReference>
<feature type="coiled-coil region" evidence="5">
    <location>
        <begin position="74"/>
        <end position="101"/>
    </location>
</feature>
<evidence type="ECO:0000256" key="1">
    <source>
        <dbReference type="ARBA" id="ARBA00022500"/>
    </source>
</evidence>
<dbReference type="InterPro" id="IPR004089">
    <property type="entry name" value="MCPsignal_dom"/>
</dbReference>
<dbReference type="InterPro" id="IPR032255">
    <property type="entry name" value="HBM"/>
</dbReference>
<dbReference type="InterPro" id="IPR051310">
    <property type="entry name" value="MCP_chemotaxis"/>
</dbReference>
<dbReference type="InterPro" id="IPR003660">
    <property type="entry name" value="HAMP_dom"/>
</dbReference>
<keyword evidence="7" id="KW-1133">Transmembrane helix</keyword>
<dbReference type="SMART" id="SM00283">
    <property type="entry name" value="MA"/>
    <property type="match status" value="1"/>
</dbReference>
<proteinExistence type="inferred from homology"/>
<feature type="transmembrane region" description="Helical" evidence="7">
    <location>
        <begin position="281"/>
        <end position="302"/>
    </location>
</feature>
<dbReference type="PRINTS" id="PR00260">
    <property type="entry name" value="CHEMTRNSDUCR"/>
</dbReference>
<evidence type="ECO:0000256" key="4">
    <source>
        <dbReference type="PROSITE-ProRule" id="PRU00284"/>
    </source>
</evidence>
<evidence type="ECO:0000256" key="3">
    <source>
        <dbReference type="ARBA" id="ARBA00029447"/>
    </source>
</evidence>
<evidence type="ECO:0000256" key="2">
    <source>
        <dbReference type="ARBA" id="ARBA00023224"/>
    </source>
</evidence>
<dbReference type="SMART" id="SM01358">
    <property type="entry name" value="HBM"/>
    <property type="match status" value="1"/>
</dbReference>
<organism evidence="11 12">
    <name type="scientific">Dickeya dianthicola</name>
    <dbReference type="NCBI Taxonomy" id="204039"/>
    <lineage>
        <taxon>Bacteria</taxon>
        <taxon>Pseudomonadati</taxon>
        <taxon>Pseudomonadota</taxon>
        <taxon>Gammaproteobacteria</taxon>
        <taxon>Enterobacterales</taxon>
        <taxon>Pectobacteriaceae</taxon>
        <taxon>Dickeya</taxon>
    </lineage>
</organism>
<dbReference type="Gene3D" id="1.10.287.950">
    <property type="entry name" value="Methyl-accepting chemotaxis protein"/>
    <property type="match status" value="1"/>
</dbReference>
<dbReference type="EMBL" id="QZDO01000006">
    <property type="protein sequence ID" value="RJL76086.1"/>
    <property type="molecule type" value="Genomic_DNA"/>
</dbReference>
<feature type="region of interest" description="Disordered" evidence="6">
    <location>
        <begin position="607"/>
        <end position="673"/>
    </location>
</feature>
<keyword evidence="1" id="KW-0145">Chemotaxis</keyword>
<keyword evidence="7" id="KW-0812">Transmembrane</keyword>
<comment type="caution">
    <text evidence="11">The sequence shown here is derived from an EMBL/GenBank/DDBJ whole genome shotgun (WGS) entry which is preliminary data.</text>
</comment>
<dbReference type="CDD" id="cd06225">
    <property type="entry name" value="HAMP"/>
    <property type="match status" value="1"/>
</dbReference>
<evidence type="ECO:0000259" key="8">
    <source>
        <dbReference type="PROSITE" id="PS50111"/>
    </source>
</evidence>
<dbReference type="InterPro" id="IPR004090">
    <property type="entry name" value="Chemotax_Me-accpt_rcpt"/>
</dbReference>
<feature type="compositionally biased region" description="Polar residues" evidence="6">
    <location>
        <begin position="663"/>
        <end position="673"/>
    </location>
</feature>
<dbReference type="PROSITE" id="PS50111">
    <property type="entry name" value="CHEMOTAXIS_TRANSDUC_2"/>
    <property type="match status" value="1"/>
</dbReference>
<protein>
    <submittedName>
        <fullName evidence="11">HAMP domain-containing protein</fullName>
    </submittedName>
</protein>
<dbReference type="CDD" id="cd11386">
    <property type="entry name" value="MCP_signal"/>
    <property type="match status" value="1"/>
</dbReference>
<dbReference type="PANTHER" id="PTHR43531">
    <property type="entry name" value="PROTEIN ICFG"/>
    <property type="match status" value="1"/>
</dbReference>
<evidence type="ECO:0000259" key="9">
    <source>
        <dbReference type="PROSITE" id="PS50192"/>
    </source>
</evidence>
<dbReference type="PROSITE" id="PS00538">
    <property type="entry name" value="CHEMOTAXIS_TRANSDUC_1"/>
    <property type="match status" value="1"/>
</dbReference>
<gene>
    <name evidence="11" type="ORF">D5077_02660</name>
</gene>
<feature type="domain" description="HAMP" evidence="10">
    <location>
        <begin position="304"/>
        <end position="356"/>
    </location>
</feature>
<feature type="compositionally biased region" description="Basic and acidic residues" evidence="6">
    <location>
        <begin position="636"/>
        <end position="647"/>
    </location>
</feature>
<reference evidence="11 12" key="1">
    <citation type="submission" date="2018-09" db="EMBL/GenBank/DDBJ databases">
        <title>Phylogenetic diversity of Pectobacterium and Dickeya strains causing blackleg disease of potato in Morocco.</title>
        <authorList>
            <person name="Oulghazi S."/>
            <person name="Moumni M."/>
            <person name="Faure D."/>
        </authorList>
    </citation>
    <scope>NUCLEOTIDE SEQUENCE [LARGE SCALE GENOMIC DNA]</scope>
    <source>
        <strain evidence="11 12">S4.16.03.LID</strain>
    </source>
</reference>
<accession>A0ABX9NTL7</accession>
<feature type="domain" description="T-SNARE coiled-coil homology" evidence="9">
    <location>
        <begin position="520"/>
        <end position="582"/>
    </location>
</feature>
<dbReference type="PROSITE" id="PS50192">
    <property type="entry name" value="T_SNARE"/>
    <property type="match status" value="1"/>
</dbReference>
<dbReference type="InterPro" id="IPR004091">
    <property type="entry name" value="Chemotax_Me-accpt_rcpt_Me-site"/>
</dbReference>
<keyword evidence="2 4" id="KW-0807">Transducer</keyword>
<evidence type="ECO:0000313" key="11">
    <source>
        <dbReference type="EMBL" id="RJL76086.1"/>
    </source>
</evidence>
<dbReference type="Pfam" id="PF00672">
    <property type="entry name" value="HAMP"/>
    <property type="match status" value="1"/>
</dbReference>
<feature type="domain" description="Methyl-accepting transducer" evidence="8">
    <location>
        <begin position="361"/>
        <end position="590"/>
    </location>
</feature>
<dbReference type="RefSeq" id="WP_024105968.1">
    <property type="nucleotide sequence ID" value="NZ_CP038499.1"/>
</dbReference>
<keyword evidence="7" id="KW-0472">Membrane</keyword>
<keyword evidence="12" id="KW-1185">Reference proteome</keyword>
<dbReference type="Pfam" id="PF00015">
    <property type="entry name" value="MCPsignal"/>
    <property type="match status" value="1"/>
</dbReference>
<evidence type="ECO:0000256" key="6">
    <source>
        <dbReference type="SAM" id="MobiDB-lite"/>
    </source>
</evidence>
<dbReference type="PROSITE" id="PS50885">
    <property type="entry name" value="HAMP"/>
    <property type="match status" value="1"/>
</dbReference>
<evidence type="ECO:0000259" key="10">
    <source>
        <dbReference type="PROSITE" id="PS50885"/>
    </source>
</evidence>
<evidence type="ECO:0000313" key="12">
    <source>
        <dbReference type="Proteomes" id="UP000266633"/>
    </source>
</evidence>
<name>A0ABX9NTL7_9GAMM</name>
<dbReference type="SUPFAM" id="SSF58104">
    <property type="entry name" value="Methyl-accepting chemotaxis protein (MCP) signaling domain"/>
    <property type="match status" value="1"/>
</dbReference>
<feature type="compositionally biased region" description="Low complexity" evidence="6">
    <location>
        <begin position="617"/>
        <end position="631"/>
    </location>
</feature>
<keyword evidence="5" id="KW-0175">Coiled coil</keyword>
<dbReference type="SMART" id="SM00304">
    <property type="entry name" value="HAMP"/>
    <property type="match status" value="1"/>
</dbReference>
<dbReference type="Proteomes" id="UP000266633">
    <property type="component" value="Unassembled WGS sequence"/>
</dbReference>